<reference evidence="1" key="1">
    <citation type="submission" date="2021-12" db="EMBL/GenBank/DDBJ databases">
        <authorList>
            <person name="King R."/>
        </authorList>
    </citation>
    <scope>NUCLEOTIDE SEQUENCE</scope>
</reference>
<sequence length="135" mass="15064">MTGQHQAVDSLNFRADCSNEFVPGGGTFKAVEPFFQRCFSQFIPLFSKRVITTLGLNLILPNVQQYSKSKSNQKSFIQIRLQCSTFRTSKLGHYRQHPIAHPSSMGLRLLSRLRTSRVAPVQAAWPLPGKSSGSP</sequence>
<dbReference type="Proteomes" id="UP001154114">
    <property type="component" value="Chromosome 4"/>
</dbReference>
<name>A0A9N8KY41_CHRIL</name>
<gene>
    <name evidence="1" type="ORF">CINC_LOCUS10144</name>
</gene>
<dbReference type="EMBL" id="LR824007">
    <property type="protein sequence ID" value="CAD0195847.1"/>
    <property type="molecule type" value="Genomic_DNA"/>
</dbReference>
<evidence type="ECO:0000313" key="1">
    <source>
        <dbReference type="EMBL" id="CAD0195847.1"/>
    </source>
</evidence>
<organism evidence="1 2">
    <name type="scientific">Chrysodeixis includens</name>
    <name type="common">Soybean looper</name>
    <name type="synonym">Pseudoplusia includens</name>
    <dbReference type="NCBI Taxonomy" id="689277"/>
    <lineage>
        <taxon>Eukaryota</taxon>
        <taxon>Metazoa</taxon>
        <taxon>Ecdysozoa</taxon>
        <taxon>Arthropoda</taxon>
        <taxon>Hexapoda</taxon>
        <taxon>Insecta</taxon>
        <taxon>Pterygota</taxon>
        <taxon>Neoptera</taxon>
        <taxon>Endopterygota</taxon>
        <taxon>Lepidoptera</taxon>
        <taxon>Glossata</taxon>
        <taxon>Ditrysia</taxon>
        <taxon>Noctuoidea</taxon>
        <taxon>Noctuidae</taxon>
        <taxon>Plusiinae</taxon>
        <taxon>Chrysodeixis</taxon>
    </lineage>
</organism>
<protein>
    <submittedName>
        <fullName evidence="1">Uncharacterized protein</fullName>
    </submittedName>
</protein>
<dbReference type="AlphaFoldDB" id="A0A9N8KY41"/>
<keyword evidence="2" id="KW-1185">Reference proteome</keyword>
<proteinExistence type="predicted"/>
<accession>A0A9N8KY41</accession>
<evidence type="ECO:0000313" key="2">
    <source>
        <dbReference type="Proteomes" id="UP001154114"/>
    </source>
</evidence>